<dbReference type="InterPro" id="IPR017853">
    <property type="entry name" value="GH"/>
</dbReference>
<dbReference type="GO" id="GO:0005975">
    <property type="term" value="P:carbohydrate metabolic process"/>
    <property type="evidence" value="ECO:0007669"/>
    <property type="project" value="InterPro"/>
</dbReference>
<name>A0A853DGC9_9MICO</name>
<sequence>MTPAQRAGQLVMVGMTTGGAGAVRRAIAVSHVGSVYYAGGWQGSAAVSAASAAVQAQASSTGSPGLLVAADQEGGQVQELRGSGFPAIESATAQARMSPAARTAYAASFARSLHAAGLNLDLAPVADTVPAAIGTRNAPIGAFHREYGSDPGVVAGAVGDVVRGMRSSQVAATLKHFPGLGRITNNTDTSSTGITDPVASTTDPYLGPFAAGISAGAQAVMVSSARYPRLDAQQPAVFSRAVVTGLLRGRLGFAGLVITDDVDTPALAATPVGERAVRFVQAGGDVLLTAAPDLAPGLTRGLLTRMTADRAFSGVVETAVRRVLATKAGLGLIRCR</sequence>
<dbReference type="Proteomes" id="UP000571817">
    <property type="component" value="Unassembled WGS sequence"/>
</dbReference>
<dbReference type="Pfam" id="PF00933">
    <property type="entry name" value="Glyco_hydro_3"/>
    <property type="match status" value="1"/>
</dbReference>
<evidence type="ECO:0000256" key="1">
    <source>
        <dbReference type="ARBA" id="ARBA00001231"/>
    </source>
</evidence>
<proteinExistence type="inferred from homology"/>
<comment type="caution">
    <text evidence="7">The sequence shown here is derived from an EMBL/GenBank/DDBJ whole genome shotgun (WGS) entry which is preliminary data.</text>
</comment>
<comment type="catalytic activity">
    <reaction evidence="1">
        <text>Hydrolysis of terminal non-reducing N-acetyl-D-hexosamine residues in N-acetyl-beta-D-hexosaminides.</text>
        <dbReference type="EC" id="3.2.1.52"/>
    </reaction>
</comment>
<dbReference type="EMBL" id="JACCFW010000001">
    <property type="protein sequence ID" value="NYJ73760.1"/>
    <property type="molecule type" value="Genomic_DNA"/>
</dbReference>
<evidence type="ECO:0000256" key="5">
    <source>
        <dbReference type="ARBA" id="ARBA00023295"/>
    </source>
</evidence>
<evidence type="ECO:0000313" key="8">
    <source>
        <dbReference type="Proteomes" id="UP000571817"/>
    </source>
</evidence>
<dbReference type="GO" id="GO:0004563">
    <property type="term" value="F:beta-N-acetylhexosaminidase activity"/>
    <property type="evidence" value="ECO:0007669"/>
    <property type="project" value="UniProtKB-EC"/>
</dbReference>
<dbReference type="PANTHER" id="PTHR30480:SF13">
    <property type="entry name" value="BETA-HEXOSAMINIDASE"/>
    <property type="match status" value="1"/>
</dbReference>
<dbReference type="GO" id="GO:0009254">
    <property type="term" value="P:peptidoglycan turnover"/>
    <property type="evidence" value="ECO:0007669"/>
    <property type="project" value="TreeGrafter"/>
</dbReference>
<comment type="similarity">
    <text evidence="2">Belongs to the glycosyl hydrolase 3 family.</text>
</comment>
<gene>
    <name evidence="7" type="ORF">HNR15_000723</name>
</gene>
<dbReference type="EC" id="3.2.1.52" evidence="3"/>
<dbReference type="InterPro" id="IPR001764">
    <property type="entry name" value="Glyco_hydro_3_N"/>
</dbReference>
<dbReference type="AlphaFoldDB" id="A0A853DGC9"/>
<organism evidence="7 8">
    <name type="scientific">Allobranchiibius huperziae</name>
    <dbReference type="NCBI Taxonomy" id="1874116"/>
    <lineage>
        <taxon>Bacteria</taxon>
        <taxon>Bacillati</taxon>
        <taxon>Actinomycetota</taxon>
        <taxon>Actinomycetes</taxon>
        <taxon>Micrococcales</taxon>
        <taxon>Dermacoccaceae</taxon>
        <taxon>Allobranchiibius</taxon>
    </lineage>
</organism>
<evidence type="ECO:0000256" key="4">
    <source>
        <dbReference type="ARBA" id="ARBA00022801"/>
    </source>
</evidence>
<dbReference type="InterPro" id="IPR050226">
    <property type="entry name" value="NagZ_Beta-hexosaminidase"/>
</dbReference>
<accession>A0A853DGC9</accession>
<dbReference type="InterPro" id="IPR036962">
    <property type="entry name" value="Glyco_hydro_3_N_sf"/>
</dbReference>
<evidence type="ECO:0000256" key="2">
    <source>
        <dbReference type="ARBA" id="ARBA00005336"/>
    </source>
</evidence>
<dbReference type="RefSeq" id="WP_179479213.1">
    <property type="nucleotide sequence ID" value="NZ_JACCFW010000001.1"/>
</dbReference>
<reference evidence="7 8" key="1">
    <citation type="submission" date="2020-07" db="EMBL/GenBank/DDBJ databases">
        <title>Sequencing the genomes of 1000 actinobacteria strains.</title>
        <authorList>
            <person name="Klenk H.-P."/>
        </authorList>
    </citation>
    <scope>NUCLEOTIDE SEQUENCE [LARGE SCALE GENOMIC DNA]</scope>
    <source>
        <strain evidence="7 8">DSM 29531</strain>
    </source>
</reference>
<evidence type="ECO:0000259" key="6">
    <source>
        <dbReference type="Pfam" id="PF00933"/>
    </source>
</evidence>
<feature type="domain" description="Glycoside hydrolase family 3 N-terminal" evidence="6">
    <location>
        <begin position="6"/>
        <end position="324"/>
    </location>
</feature>
<evidence type="ECO:0000313" key="7">
    <source>
        <dbReference type="EMBL" id="NYJ73760.1"/>
    </source>
</evidence>
<keyword evidence="5 7" id="KW-0326">Glycosidase</keyword>
<protein>
    <recommendedName>
        <fullName evidence="3">beta-N-acetylhexosaminidase</fullName>
        <ecNumber evidence="3">3.2.1.52</ecNumber>
    </recommendedName>
</protein>
<dbReference type="Gene3D" id="3.20.20.300">
    <property type="entry name" value="Glycoside hydrolase, family 3, N-terminal domain"/>
    <property type="match status" value="1"/>
</dbReference>
<dbReference type="SUPFAM" id="SSF51445">
    <property type="entry name" value="(Trans)glycosidases"/>
    <property type="match status" value="1"/>
</dbReference>
<dbReference type="PANTHER" id="PTHR30480">
    <property type="entry name" value="BETA-HEXOSAMINIDASE-RELATED"/>
    <property type="match status" value="1"/>
</dbReference>
<keyword evidence="4 7" id="KW-0378">Hydrolase</keyword>
<keyword evidence="8" id="KW-1185">Reference proteome</keyword>
<evidence type="ECO:0000256" key="3">
    <source>
        <dbReference type="ARBA" id="ARBA00012663"/>
    </source>
</evidence>